<evidence type="ECO:0000313" key="8">
    <source>
        <dbReference type="EMBL" id="QQG65599.1"/>
    </source>
</evidence>
<dbReference type="SUPFAM" id="SSF102114">
    <property type="entry name" value="Radical SAM enzymes"/>
    <property type="match status" value="1"/>
</dbReference>
<organism evidence="8 9">
    <name type="scientific">Desulfobulbus oligotrophicus</name>
    <dbReference type="NCBI Taxonomy" id="1909699"/>
    <lineage>
        <taxon>Bacteria</taxon>
        <taxon>Pseudomonadati</taxon>
        <taxon>Thermodesulfobacteriota</taxon>
        <taxon>Desulfobulbia</taxon>
        <taxon>Desulfobulbales</taxon>
        <taxon>Desulfobulbaceae</taxon>
        <taxon>Desulfobulbus</taxon>
    </lineage>
</organism>
<evidence type="ECO:0000256" key="1">
    <source>
        <dbReference type="ARBA" id="ARBA00001966"/>
    </source>
</evidence>
<comment type="cofactor">
    <cofactor evidence="1">
        <name>[4Fe-4S] cluster</name>
        <dbReference type="ChEBI" id="CHEBI:49883"/>
    </cofactor>
</comment>
<dbReference type="InterPro" id="IPR034391">
    <property type="entry name" value="AdoMet-like_SPASM_containing"/>
</dbReference>
<evidence type="ECO:0000256" key="5">
    <source>
        <dbReference type="ARBA" id="ARBA00023004"/>
    </source>
</evidence>
<dbReference type="InterPro" id="IPR007197">
    <property type="entry name" value="rSAM"/>
</dbReference>
<dbReference type="SFLD" id="SFLDS00029">
    <property type="entry name" value="Radical_SAM"/>
    <property type="match status" value="1"/>
</dbReference>
<protein>
    <submittedName>
        <fullName evidence="8">Radical SAM protein</fullName>
    </submittedName>
</protein>
<dbReference type="CDD" id="cd01335">
    <property type="entry name" value="Radical_SAM"/>
    <property type="match status" value="1"/>
</dbReference>
<keyword evidence="4" id="KW-0479">Metal-binding</keyword>
<dbReference type="AlphaFoldDB" id="A0A7T5VCY9"/>
<dbReference type="PANTHER" id="PTHR11228:SF7">
    <property type="entry name" value="PQQA PEPTIDE CYCLASE"/>
    <property type="match status" value="1"/>
</dbReference>
<name>A0A7T5VCY9_9BACT</name>
<reference evidence="8 9" key="1">
    <citation type="submission" date="2020-05" db="EMBL/GenBank/DDBJ databases">
        <title>Complete genome of Desulfobulbus oligotrophicus.</title>
        <authorList>
            <person name="Podar M."/>
        </authorList>
    </citation>
    <scope>NUCLEOTIDE SEQUENCE [LARGE SCALE GENOMIC DNA]</scope>
    <source>
        <strain evidence="8 9">Prop6</strain>
    </source>
</reference>
<dbReference type="RefSeq" id="WP_199264420.1">
    <property type="nucleotide sequence ID" value="NZ_CP054140.1"/>
</dbReference>
<evidence type="ECO:0000256" key="3">
    <source>
        <dbReference type="ARBA" id="ARBA00022691"/>
    </source>
</evidence>
<dbReference type="PANTHER" id="PTHR11228">
    <property type="entry name" value="RADICAL SAM DOMAIN PROTEIN"/>
    <property type="match status" value="1"/>
</dbReference>
<dbReference type="CDD" id="cd21122">
    <property type="entry name" value="SPASM_rSAM"/>
    <property type="match status" value="1"/>
</dbReference>
<dbReference type="InterPro" id="IPR058240">
    <property type="entry name" value="rSAM_sf"/>
</dbReference>
<dbReference type="SFLD" id="SFLDG01067">
    <property type="entry name" value="SPASM/twitch_domain_containing"/>
    <property type="match status" value="1"/>
</dbReference>
<feature type="domain" description="Radical SAM core" evidence="7">
    <location>
        <begin position="5"/>
        <end position="202"/>
    </location>
</feature>
<dbReference type="GO" id="GO:0003824">
    <property type="term" value="F:catalytic activity"/>
    <property type="evidence" value="ECO:0007669"/>
    <property type="project" value="InterPro"/>
</dbReference>
<keyword evidence="9" id="KW-1185">Reference proteome</keyword>
<evidence type="ECO:0000256" key="2">
    <source>
        <dbReference type="ARBA" id="ARBA00022485"/>
    </source>
</evidence>
<keyword evidence="5" id="KW-0408">Iron</keyword>
<keyword evidence="3" id="KW-0949">S-adenosyl-L-methionine</keyword>
<keyword evidence="6" id="KW-0411">Iron-sulfur</keyword>
<dbReference type="KEGG" id="dog:HP555_06825"/>
<dbReference type="Gene3D" id="3.20.20.70">
    <property type="entry name" value="Aldolase class I"/>
    <property type="match status" value="1"/>
</dbReference>
<evidence type="ECO:0000256" key="6">
    <source>
        <dbReference type="ARBA" id="ARBA00023014"/>
    </source>
</evidence>
<dbReference type="Pfam" id="PF04055">
    <property type="entry name" value="Radical_SAM"/>
    <property type="match status" value="1"/>
</dbReference>
<keyword evidence="2" id="KW-0004">4Fe-4S</keyword>
<dbReference type="Pfam" id="PF13186">
    <property type="entry name" value="SPASM"/>
    <property type="match status" value="1"/>
</dbReference>
<dbReference type="InterPro" id="IPR023885">
    <property type="entry name" value="4Fe4S-binding_SPASM_dom"/>
</dbReference>
<dbReference type="SFLD" id="SFLDG01387">
    <property type="entry name" value="BtrN-like_SPASM_domain_contain"/>
    <property type="match status" value="1"/>
</dbReference>
<dbReference type="GO" id="GO:0046872">
    <property type="term" value="F:metal ion binding"/>
    <property type="evidence" value="ECO:0007669"/>
    <property type="project" value="UniProtKB-KW"/>
</dbReference>
<evidence type="ECO:0000259" key="7">
    <source>
        <dbReference type="PROSITE" id="PS51918"/>
    </source>
</evidence>
<dbReference type="Proteomes" id="UP000596092">
    <property type="component" value="Chromosome"/>
</dbReference>
<sequence>MSQKQAGFKKIYIEITNRCNLGCSFCVRSKRPLQDMDITAFAEVLERLQGYTQDLCLHVLGEPLFHPRFASFLTLCHAFGMRVNLTTNGTLIKRHRQLLLTAPALHQLNISLHSLDELSTDAARTHLQEIIALTREASRSTALYVSLRFWNMHVHTLLQGSEKKHWLLNELVAAFTDAPVDLNSGLNGRGLCLADRVFLNPELPFTWPQLASPELDKYGSCRALRDHLAILVDGTVVACCLDAEGHLTLGNIFQQPLAEILAGSRAGRIREGFAHQWLLEPLCRRCSYQRRFTRRHPDGNQSAWRTNVCRDSAGSAPVKIR</sequence>
<proteinExistence type="predicted"/>
<dbReference type="PROSITE" id="PS51918">
    <property type="entry name" value="RADICAL_SAM"/>
    <property type="match status" value="1"/>
</dbReference>
<dbReference type="InterPro" id="IPR013785">
    <property type="entry name" value="Aldolase_TIM"/>
</dbReference>
<dbReference type="EMBL" id="CP054140">
    <property type="protein sequence ID" value="QQG65599.1"/>
    <property type="molecule type" value="Genomic_DNA"/>
</dbReference>
<evidence type="ECO:0000313" key="9">
    <source>
        <dbReference type="Proteomes" id="UP000596092"/>
    </source>
</evidence>
<accession>A0A7T5VCY9</accession>
<gene>
    <name evidence="8" type="ORF">HP555_06825</name>
</gene>
<evidence type="ECO:0000256" key="4">
    <source>
        <dbReference type="ARBA" id="ARBA00022723"/>
    </source>
</evidence>
<dbReference type="GO" id="GO:0051536">
    <property type="term" value="F:iron-sulfur cluster binding"/>
    <property type="evidence" value="ECO:0007669"/>
    <property type="project" value="UniProtKB-KW"/>
</dbReference>
<dbReference type="InterPro" id="IPR050377">
    <property type="entry name" value="Radical_SAM_PqqE_MftC-like"/>
</dbReference>